<dbReference type="Pfam" id="PF00067">
    <property type="entry name" value="p450"/>
    <property type="match status" value="1"/>
</dbReference>
<dbReference type="InterPro" id="IPR036396">
    <property type="entry name" value="Cyt_P450_sf"/>
</dbReference>
<evidence type="ECO:0000256" key="2">
    <source>
        <dbReference type="ARBA" id="ARBA00004167"/>
    </source>
</evidence>
<evidence type="ECO:0000256" key="10">
    <source>
        <dbReference type="ARBA" id="ARBA00023136"/>
    </source>
</evidence>
<organism evidence="13">
    <name type="scientific">Sesamum angustifolium</name>
    <dbReference type="NCBI Taxonomy" id="2727405"/>
    <lineage>
        <taxon>Eukaryota</taxon>
        <taxon>Viridiplantae</taxon>
        <taxon>Streptophyta</taxon>
        <taxon>Embryophyta</taxon>
        <taxon>Tracheophyta</taxon>
        <taxon>Spermatophyta</taxon>
        <taxon>Magnoliopsida</taxon>
        <taxon>eudicotyledons</taxon>
        <taxon>Gunneridae</taxon>
        <taxon>Pentapetalae</taxon>
        <taxon>asterids</taxon>
        <taxon>lamiids</taxon>
        <taxon>Lamiales</taxon>
        <taxon>Pedaliaceae</taxon>
        <taxon>Sesamum</taxon>
    </lineage>
</organism>
<keyword evidence="4" id="KW-0812">Transmembrane</keyword>
<evidence type="ECO:0000256" key="5">
    <source>
        <dbReference type="ARBA" id="ARBA00022723"/>
    </source>
</evidence>
<comment type="subcellular location">
    <subcellularLocation>
        <location evidence="2">Membrane</location>
        <topology evidence="2">Single-pass membrane protein</topology>
    </subcellularLocation>
</comment>
<feature type="binding site" description="axial binding residue" evidence="11">
    <location>
        <position position="172"/>
    </location>
    <ligand>
        <name>heme</name>
        <dbReference type="ChEBI" id="CHEBI:30413"/>
    </ligand>
    <ligandPart>
        <name>Fe</name>
        <dbReference type="ChEBI" id="CHEBI:18248"/>
    </ligandPart>
</feature>
<keyword evidence="3 11" id="KW-0349">Heme</keyword>
<dbReference type="FunFam" id="1.10.630.10:FF:000157">
    <property type="entry name" value="Uncharacterized protein"/>
    <property type="match status" value="1"/>
</dbReference>
<name>A0AAW2L6V7_9LAMI</name>
<dbReference type="InterPro" id="IPR001128">
    <property type="entry name" value="Cyt_P450"/>
</dbReference>
<dbReference type="PRINTS" id="PR00463">
    <property type="entry name" value="EP450I"/>
</dbReference>
<dbReference type="PANTHER" id="PTHR47947:SF26">
    <property type="entry name" value="CYTOCHROME P450"/>
    <property type="match status" value="1"/>
</dbReference>
<dbReference type="GO" id="GO:0016020">
    <property type="term" value="C:membrane"/>
    <property type="evidence" value="ECO:0007669"/>
    <property type="project" value="UniProtKB-SubCell"/>
</dbReference>
<evidence type="ECO:0000256" key="3">
    <source>
        <dbReference type="ARBA" id="ARBA00022617"/>
    </source>
</evidence>
<dbReference type="InterPro" id="IPR002401">
    <property type="entry name" value="Cyt_P450_E_grp-I"/>
</dbReference>
<comment type="similarity">
    <text evidence="12">Belongs to the cytochrome P450 family.</text>
</comment>
<keyword evidence="7 12" id="KW-0560">Oxidoreductase</keyword>
<evidence type="ECO:0000256" key="9">
    <source>
        <dbReference type="ARBA" id="ARBA00023033"/>
    </source>
</evidence>
<dbReference type="GO" id="GO:0020037">
    <property type="term" value="F:heme binding"/>
    <property type="evidence" value="ECO:0007669"/>
    <property type="project" value="InterPro"/>
</dbReference>
<protein>
    <submittedName>
        <fullName evidence="13">Cytochrome</fullName>
    </submittedName>
</protein>
<accession>A0AAW2L6V7</accession>
<keyword evidence="8 11" id="KW-0408">Iron</keyword>
<proteinExistence type="inferred from homology"/>
<evidence type="ECO:0000256" key="6">
    <source>
        <dbReference type="ARBA" id="ARBA00022989"/>
    </source>
</evidence>
<evidence type="ECO:0000256" key="7">
    <source>
        <dbReference type="ARBA" id="ARBA00023002"/>
    </source>
</evidence>
<dbReference type="GO" id="GO:0005506">
    <property type="term" value="F:iron ion binding"/>
    <property type="evidence" value="ECO:0007669"/>
    <property type="project" value="InterPro"/>
</dbReference>
<dbReference type="GO" id="GO:0016705">
    <property type="term" value="F:oxidoreductase activity, acting on paired donors, with incorporation or reduction of molecular oxygen"/>
    <property type="evidence" value="ECO:0007669"/>
    <property type="project" value="InterPro"/>
</dbReference>
<reference evidence="13" key="2">
    <citation type="journal article" date="2024" name="Plant">
        <title>Genomic evolution and insights into agronomic trait innovations of Sesamum species.</title>
        <authorList>
            <person name="Miao H."/>
            <person name="Wang L."/>
            <person name="Qu L."/>
            <person name="Liu H."/>
            <person name="Sun Y."/>
            <person name="Le M."/>
            <person name="Wang Q."/>
            <person name="Wei S."/>
            <person name="Zheng Y."/>
            <person name="Lin W."/>
            <person name="Duan Y."/>
            <person name="Cao H."/>
            <person name="Xiong S."/>
            <person name="Wang X."/>
            <person name="Wei L."/>
            <person name="Li C."/>
            <person name="Ma Q."/>
            <person name="Ju M."/>
            <person name="Zhao R."/>
            <person name="Li G."/>
            <person name="Mu C."/>
            <person name="Tian Q."/>
            <person name="Mei H."/>
            <person name="Zhang T."/>
            <person name="Gao T."/>
            <person name="Zhang H."/>
        </authorList>
    </citation>
    <scope>NUCLEOTIDE SEQUENCE</scope>
    <source>
        <strain evidence="13">G01</strain>
    </source>
</reference>
<keyword evidence="10" id="KW-0472">Membrane</keyword>
<evidence type="ECO:0000313" key="13">
    <source>
        <dbReference type="EMBL" id="KAL0314734.1"/>
    </source>
</evidence>
<keyword evidence="9 12" id="KW-0503">Monooxygenase</keyword>
<dbReference type="EMBL" id="JACGWK010000015">
    <property type="protein sequence ID" value="KAL0314734.1"/>
    <property type="molecule type" value="Genomic_DNA"/>
</dbReference>
<comment type="caution">
    <text evidence="13">The sequence shown here is derived from an EMBL/GenBank/DDBJ whole genome shotgun (WGS) entry which is preliminary data.</text>
</comment>
<dbReference type="PROSITE" id="PS00086">
    <property type="entry name" value="CYTOCHROME_P450"/>
    <property type="match status" value="1"/>
</dbReference>
<evidence type="ECO:0000256" key="1">
    <source>
        <dbReference type="ARBA" id="ARBA00001971"/>
    </source>
</evidence>
<dbReference type="PRINTS" id="PR00385">
    <property type="entry name" value="P450"/>
</dbReference>
<evidence type="ECO:0000256" key="8">
    <source>
        <dbReference type="ARBA" id="ARBA00023004"/>
    </source>
</evidence>
<dbReference type="SUPFAM" id="SSF48264">
    <property type="entry name" value="Cytochrome P450"/>
    <property type="match status" value="1"/>
</dbReference>
<reference evidence="13" key="1">
    <citation type="submission" date="2020-06" db="EMBL/GenBank/DDBJ databases">
        <authorList>
            <person name="Li T."/>
            <person name="Hu X."/>
            <person name="Zhang T."/>
            <person name="Song X."/>
            <person name="Zhang H."/>
            <person name="Dai N."/>
            <person name="Sheng W."/>
            <person name="Hou X."/>
            <person name="Wei L."/>
        </authorList>
    </citation>
    <scope>NUCLEOTIDE SEQUENCE</scope>
    <source>
        <strain evidence="13">G01</strain>
        <tissue evidence="13">Leaf</tissue>
    </source>
</reference>
<dbReference type="GO" id="GO:0004497">
    <property type="term" value="F:monooxygenase activity"/>
    <property type="evidence" value="ECO:0007669"/>
    <property type="project" value="UniProtKB-KW"/>
</dbReference>
<sequence>MMGVADGIAREFPRYDADTITKATCQTMMLGGSDTTTVTLTWALCLLLNNQHTLKRAQEELDNHIGKERLVNESDIEKLVYIQAIIKETLRLQPVTPLLPPRESVEDCNVAGYHIPVGTRLIVNLWKLHRDPRVWIDPLEFRPERFLLEHKEVDVRGKHFELLPFGVGRRICPGITFGLRVTQLALASFLHEFEVEKNSNEVVDMTGSFGTTNMKVTPLEVLLKPRLSPHFYA</sequence>
<evidence type="ECO:0000256" key="4">
    <source>
        <dbReference type="ARBA" id="ARBA00022692"/>
    </source>
</evidence>
<dbReference type="Gene3D" id="1.10.630.10">
    <property type="entry name" value="Cytochrome P450"/>
    <property type="match status" value="1"/>
</dbReference>
<dbReference type="InterPro" id="IPR050651">
    <property type="entry name" value="Plant_Cytochrome_P450_Monoox"/>
</dbReference>
<keyword evidence="5 11" id="KW-0479">Metal-binding</keyword>
<dbReference type="AlphaFoldDB" id="A0AAW2L6V7"/>
<keyword evidence="6" id="KW-1133">Transmembrane helix</keyword>
<evidence type="ECO:0000256" key="11">
    <source>
        <dbReference type="PIRSR" id="PIRSR602401-1"/>
    </source>
</evidence>
<gene>
    <name evidence="13" type="ORF">Sangu_2317800</name>
</gene>
<evidence type="ECO:0000256" key="12">
    <source>
        <dbReference type="RuleBase" id="RU000461"/>
    </source>
</evidence>
<dbReference type="PANTHER" id="PTHR47947">
    <property type="entry name" value="CYTOCHROME P450 82C3-RELATED"/>
    <property type="match status" value="1"/>
</dbReference>
<dbReference type="InterPro" id="IPR017972">
    <property type="entry name" value="Cyt_P450_CS"/>
</dbReference>
<comment type="cofactor">
    <cofactor evidence="1 11">
        <name>heme</name>
        <dbReference type="ChEBI" id="CHEBI:30413"/>
    </cofactor>
</comment>